<name>A0A916YX58_9BACT</name>
<reference evidence="2" key="2">
    <citation type="submission" date="2020-09" db="EMBL/GenBank/DDBJ databases">
        <authorList>
            <person name="Sun Q."/>
            <person name="Zhou Y."/>
        </authorList>
    </citation>
    <scope>NUCLEOTIDE SEQUENCE</scope>
    <source>
        <strain evidence="2">CGMCC 1.15958</strain>
    </source>
</reference>
<keyword evidence="3" id="KW-1185">Reference proteome</keyword>
<evidence type="ECO:0000313" key="2">
    <source>
        <dbReference type="EMBL" id="GGD65159.1"/>
    </source>
</evidence>
<evidence type="ECO:0000313" key="3">
    <source>
        <dbReference type="Proteomes" id="UP000609064"/>
    </source>
</evidence>
<accession>A0A916YX58</accession>
<sequence length="235" mass="25855">MKKWMLYSCVALAMVFAWACDKSEVSNNVSVVSSFENGFDGWSVDLAEYNTSMDSSMIEFKYAVAKMPSDSTKKGLRVQSHNRSDDMFMYAKKKISGLDSKKTYEVFFDIELGTYFHANSIGIGGSPGSSVFVKAGASSKEPAKYLEGDFYKFNLDKGNQLEGGKELVTIGDASNGLSEPGFKVVNRNNTTKLVTVKPNEKGEIWLCVGTDSGFEGLSVLYYDKISVSIREKASL</sequence>
<dbReference type="AlphaFoldDB" id="A0A916YX58"/>
<comment type="caution">
    <text evidence="2">The sequence shown here is derived from an EMBL/GenBank/DDBJ whole genome shotgun (WGS) entry which is preliminary data.</text>
</comment>
<feature type="chain" id="PRO_5036827698" description="Lipoprotein" evidence="1">
    <location>
        <begin position="20"/>
        <end position="235"/>
    </location>
</feature>
<dbReference type="RefSeq" id="WP_188767175.1">
    <property type="nucleotide sequence ID" value="NZ_BMKK01000006.1"/>
</dbReference>
<organism evidence="2 3">
    <name type="scientific">Emticicia aquatilis</name>
    <dbReference type="NCBI Taxonomy" id="1537369"/>
    <lineage>
        <taxon>Bacteria</taxon>
        <taxon>Pseudomonadati</taxon>
        <taxon>Bacteroidota</taxon>
        <taxon>Cytophagia</taxon>
        <taxon>Cytophagales</taxon>
        <taxon>Leadbetterellaceae</taxon>
        <taxon>Emticicia</taxon>
    </lineage>
</organism>
<protein>
    <recommendedName>
        <fullName evidence="4">Lipoprotein</fullName>
    </recommendedName>
</protein>
<dbReference type="Proteomes" id="UP000609064">
    <property type="component" value="Unassembled WGS sequence"/>
</dbReference>
<reference evidence="2" key="1">
    <citation type="journal article" date="2014" name="Int. J. Syst. Evol. Microbiol.">
        <title>Complete genome sequence of Corynebacterium casei LMG S-19264T (=DSM 44701T), isolated from a smear-ripened cheese.</title>
        <authorList>
            <consortium name="US DOE Joint Genome Institute (JGI-PGF)"/>
            <person name="Walter F."/>
            <person name="Albersmeier A."/>
            <person name="Kalinowski J."/>
            <person name="Ruckert C."/>
        </authorList>
    </citation>
    <scope>NUCLEOTIDE SEQUENCE</scope>
    <source>
        <strain evidence="2">CGMCC 1.15958</strain>
    </source>
</reference>
<gene>
    <name evidence="2" type="ORF">GCM10011514_31520</name>
</gene>
<keyword evidence="1" id="KW-0732">Signal</keyword>
<proteinExistence type="predicted"/>
<dbReference type="EMBL" id="BMKK01000006">
    <property type="protein sequence ID" value="GGD65159.1"/>
    <property type="molecule type" value="Genomic_DNA"/>
</dbReference>
<evidence type="ECO:0000256" key="1">
    <source>
        <dbReference type="SAM" id="SignalP"/>
    </source>
</evidence>
<evidence type="ECO:0008006" key="4">
    <source>
        <dbReference type="Google" id="ProtNLM"/>
    </source>
</evidence>
<feature type="signal peptide" evidence="1">
    <location>
        <begin position="1"/>
        <end position="19"/>
    </location>
</feature>